<dbReference type="Proteomes" id="UP001176961">
    <property type="component" value="Unassembled WGS sequence"/>
</dbReference>
<keyword evidence="1" id="KW-1133">Transmembrane helix</keyword>
<keyword evidence="1" id="KW-0812">Transmembrane</keyword>
<comment type="caution">
    <text evidence="2">The sequence shown here is derived from an EMBL/GenBank/DDBJ whole genome shotgun (WGS) entry which is preliminary data.</text>
</comment>
<evidence type="ECO:0000313" key="2">
    <source>
        <dbReference type="EMBL" id="CAJ0607983.1"/>
    </source>
</evidence>
<keyword evidence="1" id="KW-0472">Membrane</keyword>
<dbReference type="InterPro" id="IPR019421">
    <property type="entry name" value="7TM_GPCR_serpentine_rcpt_Srd"/>
</dbReference>
<proteinExistence type="predicted"/>
<evidence type="ECO:0000313" key="3">
    <source>
        <dbReference type="Proteomes" id="UP001176961"/>
    </source>
</evidence>
<feature type="transmembrane region" description="Helical" evidence="1">
    <location>
        <begin position="59"/>
        <end position="83"/>
    </location>
</feature>
<evidence type="ECO:0000256" key="1">
    <source>
        <dbReference type="SAM" id="Phobius"/>
    </source>
</evidence>
<protein>
    <submittedName>
        <fullName evidence="2">Uncharacterized protein</fullName>
    </submittedName>
</protein>
<accession>A0AA36MFI3</accession>
<reference evidence="2" key="1">
    <citation type="submission" date="2023-07" db="EMBL/GenBank/DDBJ databases">
        <authorList>
            <consortium name="CYATHOMIX"/>
        </authorList>
    </citation>
    <scope>NUCLEOTIDE SEQUENCE</scope>
    <source>
        <strain evidence="2">N/A</strain>
    </source>
</reference>
<name>A0AA36MFI3_CYLNA</name>
<organism evidence="2 3">
    <name type="scientific">Cylicocyclus nassatus</name>
    <name type="common">Nematode worm</name>
    <dbReference type="NCBI Taxonomy" id="53992"/>
    <lineage>
        <taxon>Eukaryota</taxon>
        <taxon>Metazoa</taxon>
        <taxon>Ecdysozoa</taxon>
        <taxon>Nematoda</taxon>
        <taxon>Chromadorea</taxon>
        <taxon>Rhabditida</taxon>
        <taxon>Rhabditina</taxon>
        <taxon>Rhabditomorpha</taxon>
        <taxon>Strongyloidea</taxon>
        <taxon>Strongylidae</taxon>
        <taxon>Cylicocyclus</taxon>
    </lineage>
</organism>
<dbReference type="EMBL" id="CATQJL010000316">
    <property type="protein sequence ID" value="CAJ0607983.1"/>
    <property type="molecule type" value="Genomic_DNA"/>
</dbReference>
<gene>
    <name evidence="2" type="ORF">CYNAS_LOCUS19966</name>
</gene>
<dbReference type="Pfam" id="PF10317">
    <property type="entry name" value="7TM_GPCR_Srd"/>
    <property type="match status" value="1"/>
</dbReference>
<dbReference type="AlphaFoldDB" id="A0AA36MFI3"/>
<keyword evidence="3" id="KW-1185">Reference proteome</keyword>
<sequence length="121" mass="13782">MMVNWLSGVVAQVLGAMLDKRPDIERTYDLQKLSATALLAKTSLEDHAFMGFCNEDGNLVQYAMLIETSITTFALFVIALYFAQQVKKKLNEPAFSKRTKQMQRRLSNMLLAQVCNTRHLH</sequence>